<organism evidence="8 9">
    <name type="scientific">Actinomycetospora aurantiaca</name>
    <dbReference type="NCBI Taxonomy" id="3129233"/>
    <lineage>
        <taxon>Bacteria</taxon>
        <taxon>Bacillati</taxon>
        <taxon>Actinomycetota</taxon>
        <taxon>Actinomycetes</taxon>
        <taxon>Pseudonocardiales</taxon>
        <taxon>Pseudonocardiaceae</taxon>
        <taxon>Actinomycetospora</taxon>
    </lineage>
</organism>
<dbReference type="PANTHER" id="PTHR30250">
    <property type="entry name" value="PST FAMILY PREDICTED COLANIC ACID TRANSPORTER"/>
    <property type="match status" value="1"/>
</dbReference>
<feature type="transmembrane region" description="Helical" evidence="7">
    <location>
        <begin position="210"/>
        <end position="228"/>
    </location>
</feature>
<evidence type="ECO:0000256" key="1">
    <source>
        <dbReference type="ARBA" id="ARBA00004651"/>
    </source>
</evidence>
<evidence type="ECO:0000256" key="5">
    <source>
        <dbReference type="ARBA" id="ARBA00022989"/>
    </source>
</evidence>
<feature type="transmembrane region" description="Helical" evidence="7">
    <location>
        <begin position="234"/>
        <end position="255"/>
    </location>
</feature>
<proteinExistence type="inferred from homology"/>
<accession>A0ABU8MQD0</accession>
<evidence type="ECO:0000256" key="2">
    <source>
        <dbReference type="ARBA" id="ARBA00007430"/>
    </source>
</evidence>
<gene>
    <name evidence="8" type="ORF">WCD74_13555</name>
</gene>
<name>A0ABU8MQD0_9PSEU</name>
<keyword evidence="6 7" id="KW-0472">Membrane</keyword>
<keyword evidence="3" id="KW-1003">Cell membrane</keyword>
<dbReference type="Proteomes" id="UP001385809">
    <property type="component" value="Unassembled WGS sequence"/>
</dbReference>
<evidence type="ECO:0000256" key="6">
    <source>
        <dbReference type="ARBA" id="ARBA00023136"/>
    </source>
</evidence>
<sequence>MRSTAVARGVVFQVAAKFSGLPLSIITLSVVTNYLGQGGYDVLAAAVVFAGAFEALTELGIGTIVVRRVAGRGEDLESLVAMNIGFSTIYALPLAALVAGAGFVIYSGDPVAQAATAIIAAGLAATTVSNTFEPVFDVRVRYSSAASAEFLSYVITLGAALGIAHFDLGLLAMCVVQILPQCLRLGIQWWGASRLIRISWKPSFSGSLGLLREALPITIISIIGVAYWRADGLVLTALGGPGEIGAYYLALRIAFTLSQISKVFERSVLSTVNEAFAENRERFAEAIDRGYRFLILIGLPVAALGWALSDRIVALVGNEDFVPTTGPVLALFFVAVAMTFLSAIVSDGLIAADEGRYLTTMSTINLGINIVGNIILVPHLGAVACAIMLIVTETIGVAASQWRLRRWGVHAIPLGYIARLLPAAALALGAIELTSSLPLIVPLVLGGVAYLGGALLMGAIPPALRNALIGALRPQSLDRMEADHADRADGAAAREVDDALDAPTTVIPALWPRSMAGTLDAPTTELNAALLETMRMRALQTKYVDLEIRRP</sequence>
<comment type="similarity">
    <text evidence="2">Belongs to the polysaccharide synthase family.</text>
</comment>
<feature type="transmembrane region" description="Helical" evidence="7">
    <location>
        <begin position="111"/>
        <end position="132"/>
    </location>
</feature>
<feature type="transmembrane region" description="Helical" evidence="7">
    <location>
        <begin position="170"/>
        <end position="190"/>
    </location>
</feature>
<dbReference type="InterPro" id="IPR050833">
    <property type="entry name" value="Poly_Biosynth_Transport"/>
</dbReference>
<comment type="subcellular location">
    <subcellularLocation>
        <location evidence="1">Cell membrane</location>
        <topology evidence="1">Multi-pass membrane protein</topology>
    </subcellularLocation>
</comment>
<feature type="transmembrane region" description="Helical" evidence="7">
    <location>
        <begin position="411"/>
        <end position="431"/>
    </location>
</feature>
<comment type="caution">
    <text evidence="8">The sequence shown here is derived from an EMBL/GenBank/DDBJ whole genome shotgun (WGS) entry which is preliminary data.</text>
</comment>
<reference evidence="8 9" key="1">
    <citation type="submission" date="2024-03" db="EMBL/GenBank/DDBJ databases">
        <title>Actinomycetospora sp. OC33-EN08, a novel actinomycete isolated from wild orchid (Aerides multiflora).</title>
        <authorList>
            <person name="Suriyachadkun C."/>
        </authorList>
    </citation>
    <scope>NUCLEOTIDE SEQUENCE [LARGE SCALE GENOMIC DNA]</scope>
    <source>
        <strain evidence="8 9">OC33-EN08</strain>
    </source>
</reference>
<dbReference type="Pfam" id="PF13440">
    <property type="entry name" value="Polysacc_synt_3"/>
    <property type="match status" value="1"/>
</dbReference>
<evidence type="ECO:0000256" key="3">
    <source>
        <dbReference type="ARBA" id="ARBA00022475"/>
    </source>
</evidence>
<feature type="transmembrane region" description="Helical" evidence="7">
    <location>
        <begin position="437"/>
        <end position="460"/>
    </location>
</feature>
<feature type="transmembrane region" description="Helical" evidence="7">
    <location>
        <begin position="328"/>
        <end position="350"/>
    </location>
</feature>
<feature type="transmembrane region" description="Helical" evidence="7">
    <location>
        <begin position="42"/>
        <end position="66"/>
    </location>
</feature>
<evidence type="ECO:0000256" key="4">
    <source>
        <dbReference type="ARBA" id="ARBA00022692"/>
    </source>
</evidence>
<evidence type="ECO:0000313" key="9">
    <source>
        <dbReference type="Proteomes" id="UP001385809"/>
    </source>
</evidence>
<keyword evidence="5 7" id="KW-1133">Transmembrane helix</keyword>
<feature type="transmembrane region" description="Helical" evidence="7">
    <location>
        <begin position="144"/>
        <end position="164"/>
    </location>
</feature>
<dbReference type="PANTHER" id="PTHR30250:SF10">
    <property type="entry name" value="LIPOPOLYSACCHARIDE BIOSYNTHESIS PROTEIN WZXC"/>
    <property type="match status" value="1"/>
</dbReference>
<feature type="transmembrane region" description="Helical" evidence="7">
    <location>
        <begin position="78"/>
        <end position="105"/>
    </location>
</feature>
<keyword evidence="9" id="KW-1185">Reference proteome</keyword>
<feature type="transmembrane region" description="Helical" evidence="7">
    <location>
        <begin position="290"/>
        <end position="308"/>
    </location>
</feature>
<dbReference type="EMBL" id="JBBEGN010000005">
    <property type="protein sequence ID" value="MEJ2868792.1"/>
    <property type="molecule type" value="Genomic_DNA"/>
</dbReference>
<dbReference type="RefSeq" id="WP_337695423.1">
    <property type="nucleotide sequence ID" value="NZ_JBBEGN010000005.1"/>
</dbReference>
<evidence type="ECO:0000313" key="8">
    <source>
        <dbReference type="EMBL" id="MEJ2868792.1"/>
    </source>
</evidence>
<feature type="transmembrane region" description="Helical" evidence="7">
    <location>
        <begin position="381"/>
        <end position="399"/>
    </location>
</feature>
<protein>
    <submittedName>
        <fullName evidence="8">Oligosaccharide flippase family protein</fullName>
    </submittedName>
</protein>
<evidence type="ECO:0000256" key="7">
    <source>
        <dbReference type="SAM" id="Phobius"/>
    </source>
</evidence>
<feature type="transmembrane region" description="Helical" evidence="7">
    <location>
        <begin position="12"/>
        <end position="36"/>
    </location>
</feature>
<keyword evidence="4 7" id="KW-0812">Transmembrane</keyword>